<name>A0A0C3DHC8_OIDMZ</name>
<dbReference type="PANTHER" id="PTHR38791:SF5">
    <property type="entry name" value="TRANSCRIPTION FACTOR DBAG-RELATED"/>
    <property type="match status" value="1"/>
</dbReference>
<dbReference type="GO" id="GO:0008270">
    <property type="term" value="F:zinc ion binding"/>
    <property type="evidence" value="ECO:0007669"/>
    <property type="project" value="InterPro"/>
</dbReference>
<dbReference type="PANTHER" id="PTHR38791">
    <property type="entry name" value="ZN(II)2CYS6 TRANSCRIPTION FACTOR (EUROFUNG)-RELATED-RELATED"/>
    <property type="match status" value="1"/>
</dbReference>
<reference evidence="4" key="2">
    <citation type="submission" date="2015-01" db="EMBL/GenBank/DDBJ databases">
        <title>Evolutionary Origins and Diversification of the Mycorrhizal Mutualists.</title>
        <authorList>
            <consortium name="DOE Joint Genome Institute"/>
            <consortium name="Mycorrhizal Genomics Consortium"/>
            <person name="Kohler A."/>
            <person name="Kuo A."/>
            <person name="Nagy L.G."/>
            <person name="Floudas D."/>
            <person name="Copeland A."/>
            <person name="Barry K.W."/>
            <person name="Cichocki N."/>
            <person name="Veneault-Fourrey C."/>
            <person name="LaButti K."/>
            <person name="Lindquist E.A."/>
            <person name="Lipzen A."/>
            <person name="Lundell T."/>
            <person name="Morin E."/>
            <person name="Murat C."/>
            <person name="Riley R."/>
            <person name="Ohm R."/>
            <person name="Sun H."/>
            <person name="Tunlid A."/>
            <person name="Henrissat B."/>
            <person name="Grigoriev I.V."/>
            <person name="Hibbett D.S."/>
            <person name="Martin F."/>
        </authorList>
    </citation>
    <scope>NUCLEOTIDE SEQUENCE [LARGE SCALE GENOMIC DNA]</scope>
    <source>
        <strain evidence="4">Zn</strain>
    </source>
</reference>
<evidence type="ECO:0000313" key="3">
    <source>
        <dbReference type="EMBL" id="KIN01408.1"/>
    </source>
</evidence>
<feature type="domain" description="Zn(2)-C6 fungal-type" evidence="2">
    <location>
        <begin position="10"/>
        <end position="39"/>
    </location>
</feature>
<evidence type="ECO:0000256" key="1">
    <source>
        <dbReference type="ARBA" id="ARBA00023242"/>
    </source>
</evidence>
<dbReference type="InterPro" id="IPR001138">
    <property type="entry name" value="Zn2Cys6_DnaBD"/>
</dbReference>
<protein>
    <recommendedName>
        <fullName evidence="2">Zn(2)-C6 fungal-type domain-containing protein</fullName>
    </recommendedName>
</protein>
<dbReference type="SUPFAM" id="SSF57701">
    <property type="entry name" value="Zn2/Cys6 DNA-binding domain"/>
    <property type="match status" value="1"/>
</dbReference>
<dbReference type="EMBL" id="KN832876">
    <property type="protein sequence ID" value="KIN01408.1"/>
    <property type="molecule type" value="Genomic_DNA"/>
</dbReference>
<dbReference type="InterPro" id="IPR053175">
    <property type="entry name" value="DHMBA_Reg_Transcription_Factor"/>
</dbReference>
<evidence type="ECO:0000259" key="2">
    <source>
        <dbReference type="PROSITE" id="PS50048"/>
    </source>
</evidence>
<dbReference type="CDD" id="cd00067">
    <property type="entry name" value="GAL4"/>
    <property type="match status" value="1"/>
</dbReference>
<dbReference type="Gene3D" id="4.10.240.10">
    <property type="entry name" value="Zn(2)-C6 fungal-type DNA-binding domain"/>
    <property type="match status" value="1"/>
</dbReference>
<dbReference type="InterPro" id="IPR036864">
    <property type="entry name" value="Zn2-C6_fun-type_DNA-bd_sf"/>
</dbReference>
<dbReference type="Pfam" id="PF00172">
    <property type="entry name" value="Zn_clus"/>
    <property type="match status" value="1"/>
</dbReference>
<dbReference type="GO" id="GO:0000981">
    <property type="term" value="F:DNA-binding transcription factor activity, RNA polymerase II-specific"/>
    <property type="evidence" value="ECO:0007669"/>
    <property type="project" value="InterPro"/>
</dbReference>
<sequence>MVYCGKLSKGCAPCRAKRTKCDLQRPSCSQCLRTGRICSGYRFVKGWEFLDQTKDVAQKQSALNTKKSSPPFISASAGPSTGKSLIPQASAQKNIIPTDIPAVAEDVAAGCFFNYYVLPNPTKGPSKLYNSLPELYAKARSDSAFSATIVALGIASMSCSMKIPSLMLKANAKYAEALNLINSALRDPFAAKLDETLMVVILLGLYEENNPTTISLDPWTHHVQGALMLLDYRGQQQLQTPHGLDLIRAQRMQVLVNSLVRQTSVPETMLKWSRLARQYETRDEIAESELADLFAQFCDLQACMAFSSEYSDPAKVVAHASSIEAELVNWAAKWQADEPYASIIARELSPDVFSDHWHLYNDIFVADLWNNYRSIRINVNEIIVKQLSLMNGYQPTPLILHYSPDYDNQLDYSKRTVLELSRQICAAVPFYMGRNLYMNETPRESPYSIKNAARAKLILWPLYVAGQSEFISDVMRGWIADQLEKIGETMGLGKAKALSGLVRSKHRTQGKSWRDLIFVNS</sequence>
<reference evidence="3 4" key="1">
    <citation type="submission" date="2014-04" db="EMBL/GenBank/DDBJ databases">
        <authorList>
            <consortium name="DOE Joint Genome Institute"/>
            <person name="Kuo A."/>
            <person name="Martino E."/>
            <person name="Perotto S."/>
            <person name="Kohler A."/>
            <person name="Nagy L.G."/>
            <person name="Floudas D."/>
            <person name="Copeland A."/>
            <person name="Barry K.W."/>
            <person name="Cichocki N."/>
            <person name="Veneault-Fourrey C."/>
            <person name="LaButti K."/>
            <person name="Lindquist E.A."/>
            <person name="Lipzen A."/>
            <person name="Lundell T."/>
            <person name="Morin E."/>
            <person name="Murat C."/>
            <person name="Sun H."/>
            <person name="Tunlid A."/>
            <person name="Henrissat B."/>
            <person name="Grigoriev I.V."/>
            <person name="Hibbett D.S."/>
            <person name="Martin F."/>
            <person name="Nordberg H.P."/>
            <person name="Cantor M.N."/>
            <person name="Hua S.X."/>
        </authorList>
    </citation>
    <scope>NUCLEOTIDE SEQUENCE [LARGE SCALE GENOMIC DNA]</scope>
    <source>
        <strain evidence="3 4">Zn</strain>
    </source>
</reference>
<dbReference type="HOGENOM" id="CLU_013866_5_1_1"/>
<organism evidence="3 4">
    <name type="scientific">Oidiodendron maius (strain Zn)</name>
    <dbReference type="NCBI Taxonomy" id="913774"/>
    <lineage>
        <taxon>Eukaryota</taxon>
        <taxon>Fungi</taxon>
        <taxon>Dikarya</taxon>
        <taxon>Ascomycota</taxon>
        <taxon>Pezizomycotina</taxon>
        <taxon>Leotiomycetes</taxon>
        <taxon>Leotiomycetes incertae sedis</taxon>
        <taxon>Myxotrichaceae</taxon>
        <taxon>Oidiodendron</taxon>
    </lineage>
</organism>
<keyword evidence="1" id="KW-0539">Nucleus</keyword>
<proteinExistence type="predicted"/>
<dbReference type="PROSITE" id="PS00463">
    <property type="entry name" value="ZN2_CY6_FUNGAL_1"/>
    <property type="match status" value="1"/>
</dbReference>
<gene>
    <name evidence="3" type="ORF">OIDMADRAFT_198912</name>
</gene>
<dbReference type="OrthoDB" id="4220372at2759"/>
<dbReference type="InParanoid" id="A0A0C3DHC8"/>
<dbReference type="Proteomes" id="UP000054321">
    <property type="component" value="Unassembled WGS sequence"/>
</dbReference>
<evidence type="ECO:0000313" key="4">
    <source>
        <dbReference type="Proteomes" id="UP000054321"/>
    </source>
</evidence>
<keyword evidence="4" id="KW-1185">Reference proteome</keyword>
<dbReference type="PROSITE" id="PS50048">
    <property type="entry name" value="ZN2_CY6_FUNGAL_2"/>
    <property type="match status" value="1"/>
</dbReference>
<accession>A0A0C3DHC8</accession>
<dbReference type="SMART" id="SM00066">
    <property type="entry name" value="GAL4"/>
    <property type="match status" value="1"/>
</dbReference>
<dbReference type="AlphaFoldDB" id="A0A0C3DHC8"/>